<dbReference type="EMBL" id="CP126213">
    <property type="protein sequence ID" value="WIA15272.1"/>
    <property type="molecule type" value="Genomic_DNA"/>
</dbReference>
<gene>
    <name evidence="2" type="ORF">OEZ85_001943</name>
</gene>
<proteinExistence type="predicted"/>
<feature type="compositionally biased region" description="Low complexity" evidence="1">
    <location>
        <begin position="192"/>
        <end position="205"/>
    </location>
</feature>
<evidence type="ECO:0000313" key="2">
    <source>
        <dbReference type="EMBL" id="WIA15272.1"/>
    </source>
</evidence>
<evidence type="ECO:0000256" key="1">
    <source>
        <dbReference type="SAM" id="MobiDB-lite"/>
    </source>
</evidence>
<accession>A0ABY8U482</accession>
<evidence type="ECO:0000313" key="3">
    <source>
        <dbReference type="Proteomes" id="UP001244341"/>
    </source>
</evidence>
<sequence>MVQQDGATVGLQELLYHALNEGPVYSALVPWVLDCTPQAPSLSIHVQQRQQLQQAFIAQYSTDDTPVKMRDVLSLVNSILCANSLALALSEGVPAVLQQHLDAMQQQVTQQLAPAGQQGGAAAAQLQGQDLARAVHAICAAHSLPAIHASLDFLSTQIPTTTFMMKAALLLPLLVLACVAVAEGQTRKTLAATPPRTAGAAAAAAPKPPTQGTIQTSKGPVKVGTVAAGNARPKEGQSAAKGSTGSAKVEWGQAERCYSIGLRDYCGAYEQASCCAYLGSDDTFKGCRVASNLYTCTSQFADKPLTVCCV</sequence>
<keyword evidence="3" id="KW-1185">Reference proteome</keyword>
<protein>
    <submittedName>
        <fullName evidence="2">Uncharacterized protein</fullName>
    </submittedName>
</protein>
<reference evidence="2 3" key="1">
    <citation type="submission" date="2023-05" db="EMBL/GenBank/DDBJ databases">
        <title>A 100% complete, gapless, phased diploid assembly of the Scenedesmus obliquus UTEX 3031 genome.</title>
        <authorList>
            <person name="Biondi T.C."/>
            <person name="Hanschen E.R."/>
            <person name="Kwon T."/>
            <person name="Eng W."/>
            <person name="Kruse C.P.S."/>
            <person name="Koehler S.I."/>
            <person name="Kunde Y."/>
            <person name="Gleasner C.D."/>
            <person name="You Mak K.T."/>
            <person name="Polle J."/>
            <person name="Hovde B.T."/>
            <person name="Starkenburg S.R."/>
        </authorList>
    </citation>
    <scope>NUCLEOTIDE SEQUENCE [LARGE SCALE GENOMIC DNA]</scope>
    <source>
        <strain evidence="2 3">DOE0152z</strain>
    </source>
</reference>
<feature type="region of interest" description="Disordered" evidence="1">
    <location>
        <begin position="192"/>
        <end position="218"/>
    </location>
</feature>
<name>A0ABY8U482_TETOB</name>
<organism evidence="2 3">
    <name type="scientific">Tetradesmus obliquus</name>
    <name type="common">Green alga</name>
    <name type="synonym">Acutodesmus obliquus</name>
    <dbReference type="NCBI Taxonomy" id="3088"/>
    <lineage>
        <taxon>Eukaryota</taxon>
        <taxon>Viridiplantae</taxon>
        <taxon>Chlorophyta</taxon>
        <taxon>core chlorophytes</taxon>
        <taxon>Chlorophyceae</taxon>
        <taxon>CS clade</taxon>
        <taxon>Sphaeropleales</taxon>
        <taxon>Scenedesmaceae</taxon>
        <taxon>Tetradesmus</taxon>
    </lineage>
</organism>
<dbReference type="Proteomes" id="UP001244341">
    <property type="component" value="Chromosome 6b"/>
</dbReference>